<dbReference type="EMBL" id="JADIND010000044">
    <property type="protein sequence ID" value="MBO8430137.1"/>
    <property type="molecule type" value="Genomic_DNA"/>
</dbReference>
<feature type="transmembrane region" description="Helical" evidence="1">
    <location>
        <begin position="43"/>
        <end position="65"/>
    </location>
</feature>
<name>A0A9D9DN50_9BACT</name>
<sequence length="83" mass="9568">MAESEKKKNSLFENFLSCLIGALIGSVVFLAKVKFHLNGWKFMLFLFVVLLTLAVIFVIIIELDVKHQLEKLKAKNKTNDWKN</sequence>
<accession>A0A9D9DN50</accession>
<feature type="transmembrane region" description="Helical" evidence="1">
    <location>
        <begin position="12"/>
        <end position="31"/>
    </location>
</feature>
<reference evidence="2" key="1">
    <citation type="submission" date="2020-10" db="EMBL/GenBank/DDBJ databases">
        <authorList>
            <person name="Gilroy R."/>
        </authorList>
    </citation>
    <scope>NUCLEOTIDE SEQUENCE</scope>
    <source>
        <strain evidence="2">10192</strain>
    </source>
</reference>
<evidence type="ECO:0000313" key="2">
    <source>
        <dbReference type="EMBL" id="MBO8430137.1"/>
    </source>
</evidence>
<keyword evidence="1" id="KW-0812">Transmembrane</keyword>
<dbReference type="AlphaFoldDB" id="A0A9D9DN50"/>
<reference evidence="2" key="2">
    <citation type="journal article" date="2021" name="PeerJ">
        <title>Extensive microbial diversity within the chicken gut microbiome revealed by metagenomics and culture.</title>
        <authorList>
            <person name="Gilroy R."/>
            <person name="Ravi A."/>
            <person name="Getino M."/>
            <person name="Pursley I."/>
            <person name="Horton D.L."/>
            <person name="Alikhan N.F."/>
            <person name="Baker D."/>
            <person name="Gharbi K."/>
            <person name="Hall N."/>
            <person name="Watson M."/>
            <person name="Adriaenssens E.M."/>
            <person name="Foster-Nyarko E."/>
            <person name="Jarju S."/>
            <person name="Secka A."/>
            <person name="Antonio M."/>
            <person name="Oren A."/>
            <person name="Chaudhuri R.R."/>
            <person name="La Ragione R."/>
            <person name="Hildebrand F."/>
            <person name="Pallen M.J."/>
        </authorList>
    </citation>
    <scope>NUCLEOTIDE SEQUENCE</scope>
    <source>
        <strain evidence="2">10192</strain>
    </source>
</reference>
<proteinExistence type="predicted"/>
<organism evidence="2 3">
    <name type="scientific">Candidatus Scatousia excrementipullorum</name>
    <dbReference type="NCBI Taxonomy" id="2840936"/>
    <lineage>
        <taxon>Bacteria</taxon>
        <taxon>Candidatus Scatousia</taxon>
    </lineage>
</organism>
<comment type="caution">
    <text evidence="2">The sequence shown here is derived from an EMBL/GenBank/DDBJ whole genome shotgun (WGS) entry which is preliminary data.</text>
</comment>
<evidence type="ECO:0000256" key="1">
    <source>
        <dbReference type="SAM" id="Phobius"/>
    </source>
</evidence>
<gene>
    <name evidence="2" type="ORF">IAC76_01990</name>
</gene>
<dbReference type="Proteomes" id="UP000823632">
    <property type="component" value="Unassembled WGS sequence"/>
</dbReference>
<evidence type="ECO:0000313" key="3">
    <source>
        <dbReference type="Proteomes" id="UP000823632"/>
    </source>
</evidence>
<protein>
    <submittedName>
        <fullName evidence="2">Uncharacterized protein</fullName>
    </submittedName>
</protein>
<keyword evidence="1" id="KW-1133">Transmembrane helix</keyword>
<keyword evidence="1" id="KW-0472">Membrane</keyword>